<comment type="caution">
    <text evidence="2">The sequence shown here is derived from an EMBL/GenBank/DDBJ whole genome shotgun (WGS) entry which is preliminary data.</text>
</comment>
<organism evidence="2 3">
    <name type="scientific">Candidatus Harrisonbacteria bacterium CG10_big_fil_rev_8_21_14_0_10_49_15</name>
    <dbReference type="NCBI Taxonomy" id="1974587"/>
    <lineage>
        <taxon>Bacteria</taxon>
        <taxon>Candidatus Harrisoniibacteriota</taxon>
    </lineage>
</organism>
<accession>A0A2H0UKE0</accession>
<name>A0A2H0UKE0_9BACT</name>
<dbReference type="Proteomes" id="UP000229526">
    <property type="component" value="Unassembled WGS sequence"/>
</dbReference>
<evidence type="ECO:0000313" key="2">
    <source>
        <dbReference type="EMBL" id="PIR86878.1"/>
    </source>
</evidence>
<protein>
    <submittedName>
        <fullName evidence="2">Uncharacterized protein</fullName>
    </submittedName>
</protein>
<dbReference type="EMBL" id="PFBD01000023">
    <property type="protein sequence ID" value="PIR86878.1"/>
    <property type="molecule type" value="Genomic_DNA"/>
</dbReference>
<evidence type="ECO:0000256" key="1">
    <source>
        <dbReference type="SAM" id="Phobius"/>
    </source>
</evidence>
<feature type="transmembrane region" description="Helical" evidence="1">
    <location>
        <begin position="65"/>
        <end position="83"/>
    </location>
</feature>
<proteinExistence type="predicted"/>
<reference evidence="3" key="1">
    <citation type="submission" date="2017-09" db="EMBL/GenBank/DDBJ databases">
        <title>Depth-based differentiation of microbial function through sediment-hosted aquifers and enrichment of novel symbionts in the deep terrestrial subsurface.</title>
        <authorList>
            <person name="Probst A.J."/>
            <person name="Ladd B."/>
            <person name="Jarett J.K."/>
            <person name="Geller-Mcgrath D.E."/>
            <person name="Sieber C.M.K."/>
            <person name="Emerson J.B."/>
            <person name="Anantharaman K."/>
            <person name="Thomas B.C."/>
            <person name="Malmstrom R."/>
            <person name="Stieglmeier M."/>
            <person name="Klingl A."/>
            <person name="Woyke T."/>
            <person name="Ryan C.M."/>
            <person name="Banfield J.F."/>
        </authorList>
    </citation>
    <scope>NUCLEOTIDE SEQUENCE [LARGE SCALE GENOMIC DNA]</scope>
</reference>
<sequence length="92" mass="9907">MNSTQHQSQKVSTVLTRPRVSLRTMSSDIGGGGNQPSAEVLMLPETEHLKTEGGSKEGGSKTKSVLMLILLIALGVVFYYFVYPQLRVALGA</sequence>
<dbReference type="AlphaFoldDB" id="A0A2H0UKE0"/>
<gene>
    <name evidence="2" type="ORF">COU11_03425</name>
</gene>
<keyword evidence="1" id="KW-1133">Transmembrane helix</keyword>
<evidence type="ECO:0000313" key="3">
    <source>
        <dbReference type="Proteomes" id="UP000229526"/>
    </source>
</evidence>
<keyword evidence="1" id="KW-0812">Transmembrane</keyword>
<keyword evidence="1" id="KW-0472">Membrane</keyword>